<comment type="caution">
    <text evidence="1">The sequence shown here is derived from an EMBL/GenBank/DDBJ whole genome shotgun (WGS) entry which is preliminary data.</text>
</comment>
<feature type="non-terminal residue" evidence="1">
    <location>
        <position position="1"/>
    </location>
</feature>
<evidence type="ECO:0000313" key="1">
    <source>
        <dbReference type="EMBL" id="KAH7917390.1"/>
    </source>
</evidence>
<reference evidence="1" key="1">
    <citation type="journal article" date="2021" name="New Phytol.">
        <title>Evolutionary innovations through gain and loss of genes in the ectomycorrhizal Boletales.</title>
        <authorList>
            <person name="Wu G."/>
            <person name="Miyauchi S."/>
            <person name="Morin E."/>
            <person name="Kuo A."/>
            <person name="Drula E."/>
            <person name="Varga T."/>
            <person name="Kohler A."/>
            <person name="Feng B."/>
            <person name="Cao Y."/>
            <person name="Lipzen A."/>
            <person name="Daum C."/>
            <person name="Hundley H."/>
            <person name="Pangilinan J."/>
            <person name="Johnson J."/>
            <person name="Barry K."/>
            <person name="LaButti K."/>
            <person name="Ng V."/>
            <person name="Ahrendt S."/>
            <person name="Min B."/>
            <person name="Choi I.G."/>
            <person name="Park H."/>
            <person name="Plett J.M."/>
            <person name="Magnuson J."/>
            <person name="Spatafora J.W."/>
            <person name="Nagy L.G."/>
            <person name="Henrissat B."/>
            <person name="Grigoriev I.V."/>
            <person name="Yang Z.L."/>
            <person name="Xu J."/>
            <person name="Martin F.M."/>
        </authorList>
    </citation>
    <scope>NUCLEOTIDE SEQUENCE</scope>
    <source>
        <strain evidence="1">KUC20120723A-06</strain>
    </source>
</reference>
<protein>
    <submittedName>
        <fullName evidence="1">Uncharacterized protein</fullName>
    </submittedName>
</protein>
<organism evidence="1 2">
    <name type="scientific">Leucogyrophana mollusca</name>
    <dbReference type="NCBI Taxonomy" id="85980"/>
    <lineage>
        <taxon>Eukaryota</taxon>
        <taxon>Fungi</taxon>
        <taxon>Dikarya</taxon>
        <taxon>Basidiomycota</taxon>
        <taxon>Agaricomycotina</taxon>
        <taxon>Agaricomycetes</taxon>
        <taxon>Agaricomycetidae</taxon>
        <taxon>Boletales</taxon>
        <taxon>Boletales incertae sedis</taxon>
        <taxon>Leucogyrophana</taxon>
    </lineage>
</organism>
<dbReference type="Proteomes" id="UP000790709">
    <property type="component" value="Unassembled WGS sequence"/>
</dbReference>
<dbReference type="EMBL" id="MU267085">
    <property type="protein sequence ID" value="KAH7917390.1"/>
    <property type="molecule type" value="Genomic_DNA"/>
</dbReference>
<sequence length="184" mass="20941">YLQPPPDDIISSTDLIARRAIALQKRRAQMEIIHSKVYQARMQAAKRFELEHSATVSHQVFDLGDLVLVRHTAIEKSLNRKMRPRYLGPVIVLSRNRGGAYILAELDGSVFDRPTAAFRVVPYLARRSLTIPDLADFIDISLERFRELKESEEEDPEEEEDPSPPTAELADGEPADDEDDEEDE</sequence>
<accession>A0ACB8AVY9</accession>
<evidence type="ECO:0000313" key="2">
    <source>
        <dbReference type="Proteomes" id="UP000790709"/>
    </source>
</evidence>
<gene>
    <name evidence="1" type="ORF">BV22DRAFT_985383</name>
</gene>
<feature type="non-terminal residue" evidence="1">
    <location>
        <position position="184"/>
    </location>
</feature>
<name>A0ACB8AVY9_9AGAM</name>
<keyword evidence="2" id="KW-1185">Reference proteome</keyword>
<proteinExistence type="predicted"/>